<dbReference type="GO" id="GO:0004198">
    <property type="term" value="F:calcium-dependent cysteine-type endopeptidase activity"/>
    <property type="evidence" value="ECO:0007669"/>
    <property type="project" value="InterPro"/>
</dbReference>
<dbReference type="Gene3D" id="4.10.1060.10">
    <property type="entry name" value="Zinc finger, RanBP2-type"/>
    <property type="match status" value="1"/>
</dbReference>
<keyword evidence="6 12" id="KW-0863">Zinc-finger</keyword>
<dbReference type="GO" id="GO:0006508">
    <property type="term" value="P:proteolysis"/>
    <property type="evidence" value="ECO:0007669"/>
    <property type="project" value="UniProtKB-KW"/>
</dbReference>
<sequence length="861" mass="94307">MSNANSKKSSSSTSGLKSSLQNLKHLAADKVSAARAAIEKTVDAAAAMFPIIDLTEDPASVATSWPAPPVPVYEIRDCNGDDVQIISSDFTSQVCPSCTYKGIPTPSGTCAMCHAKIPKQTTTPSAPAMNTNGHGHGRNGSASLYPSLAAVNGSSDSAQGKVSTPESLTWSCSKCTLQNNNSEMNCAACGGKKEEGLKTPSKASRASLSRSMSAEQCWPCPSCTFLNPQSGNVCLMCSTPKKTTGKGSSEKFEANDVAELRKFHEEEAIQQWEGIVDFCRRDRNPFVDDRFPPTMASIAIGKIPPEARKVQAWLRPSQLRGSGGFGGPSQQWTVSRTPMASDIRQGLLGDCWFLCSLSVVAERPALINNVIMTRNYNREGAYLIRLCIDGLWKVILVDDLFPADAHGNLAFSQAARRQLWVPLIEKALAKAHGSYYAIEGGFVNEGMMFLTGAPCQRIKFKAATDEEIDSVWAELISCHSAGFLMGASCGKPNESMNEEECKNMGLRPRHSYSVLDVVDIDGLRLVRLRDPWGRQAWKGDWSDRSRLWTAALAARLTPQGGSEGLFWISLPDLLKYFDTVDVSKYREHWKELRVQGSFPNNANHRNWKVWNLSLGETTEVDLTLYQQGYRGASTDANAHHVDLLVVVLSVGRDRQIDKLVSVSKRSTFSFTGTSCLLDKGNYIIWTIAMNHWNDLAIPEEAFPKYVIAVHSAKPVVVERISAPPFGLADAVILWARKKGTVSRDQDGVASYAVMSGGLVLVMENLHPSYGLQLVCDCTKSNDVVSVRGTLYTVDFVPPLHRMVVTVLSPSRGSGFYIHYSTRYRLAHPTSGLGDWGPPNTLNFPAVDTELLRDLHSPRRIL</sequence>
<feature type="active site" evidence="10">
    <location>
        <position position="351"/>
    </location>
</feature>
<dbReference type="GO" id="GO:0008270">
    <property type="term" value="F:zinc ion binding"/>
    <property type="evidence" value="ECO:0007669"/>
    <property type="project" value="UniProtKB-KW"/>
</dbReference>
<feature type="domain" description="Calpain catalytic" evidence="15">
    <location>
        <begin position="285"/>
        <end position="586"/>
    </location>
</feature>
<keyword evidence="8" id="KW-0788">Thiol protease</keyword>
<evidence type="ECO:0000259" key="15">
    <source>
        <dbReference type="PROSITE" id="PS50203"/>
    </source>
</evidence>
<comment type="caution">
    <text evidence="11">Lacks conserved residue(s) required for the propagation of feature annotation.</text>
</comment>
<evidence type="ECO:0000256" key="8">
    <source>
        <dbReference type="ARBA" id="ARBA00022807"/>
    </source>
</evidence>
<dbReference type="Pfam" id="PF00648">
    <property type="entry name" value="Peptidase_C2"/>
    <property type="match status" value="1"/>
</dbReference>
<feature type="domain" description="RanBP2-type" evidence="14">
    <location>
        <begin position="165"/>
        <end position="195"/>
    </location>
</feature>
<gene>
    <name evidence="16" type="primary">RvY_09709-1</name>
    <name evidence="16" type="synonym">RvY_09709.1</name>
    <name evidence="16" type="ORF">RvY_09709</name>
</gene>
<keyword evidence="9" id="KW-0862">Zinc</keyword>
<evidence type="ECO:0000256" key="5">
    <source>
        <dbReference type="ARBA" id="ARBA00022737"/>
    </source>
</evidence>
<keyword evidence="17" id="KW-1185">Reference proteome</keyword>
<proteinExistence type="inferred from homology"/>
<evidence type="ECO:0000256" key="1">
    <source>
        <dbReference type="ARBA" id="ARBA00007623"/>
    </source>
</evidence>
<dbReference type="FunFam" id="3.90.70.10:FF:000010">
    <property type="entry name" value="Calpain 15"/>
    <property type="match status" value="1"/>
</dbReference>
<dbReference type="Gene3D" id="2.30.30.380">
    <property type="entry name" value="Zn-finger domain of Sec23/24"/>
    <property type="match status" value="1"/>
</dbReference>
<dbReference type="SMART" id="SM00547">
    <property type="entry name" value="ZnF_RBZ"/>
    <property type="match status" value="2"/>
</dbReference>
<keyword evidence="2" id="KW-0597">Phosphoprotein</keyword>
<evidence type="ECO:0000256" key="10">
    <source>
        <dbReference type="PIRSR" id="PIRSR622684-1"/>
    </source>
</evidence>
<dbReference type="InterPro" id="IPR001876">
    <property type="entry name" value="Znf_RanBP2"/>
</dbReference>
<evidence type="ECO:0000313" key="16">
    <source>
        <dbReference type="EMBL" id="GAU98581.1"/>
    </source>
</evidence>
<keyword evidence="3" id="KW-0645">Protease</keyword>
<evidence type="ECO:0000256" key="2">
    <source>
        <dbReference type="ARBA" id="ARBA00022553"/>
    </source>
</evidence>
<evidence type="ECO:0000259" key="14">
    <source>
        <dbReference type="PROSITE" id="PS50199"/>
    </source>
</evidence>
<evidence type="ECO:0000313" key="17">
    <source>
        <dbReference type="Proteomes" id="UP000186922"/>
    </source>
</evidence>
<dbReference type="GO" id="GO:0005737">
    <property type="term" value="C:cytoplasm"/>
    <property type="evidence" value="ECO:0007669"/>
    <property type="project" value="TreeGrafter"/>
</dbReference>
<comment type="similarity">
    <text evidence="1">Belongs to the peptidase C2 family.</text>
</comment>
<dbReference type="Pfam" id="PF00641">
    <property type="entry name" value="Zn_ribbon_RanBP"/>
    <property type="match status" value="2"/>
</dbReference>
<dbReference type="PRINTS" id="PR00704">
    <property type="entry name" value="CALPAIN"/>
</dbReference>
<feature type="active site" evidence="10">
    <location>
        <position position="510"/>
    </location>
</feature>
<dbReference type="InterPro" id="IPR038765">
    <property type="entry name" value="Papain-like_cys_pep_sf"/>
</dbReference>
<organism evidence="16 17">
    <name type="scientific">Ramazzottius varieornatus</name>
    <name type="common">Water bear</name>
    <name type="synonym">Tardigrade</name>
    <dbReference type="NCBI Taxonomy" id="947166"/>
    <lineage>
        <taxon>Eukaryota</taxon>
        <taxon>Metazoa</taxon>
        <taxon>Ecdysozoa</taxon>
        <taxon>Tardigrada</taxon>
        <taxon>Eutardigrada</taxon>
        <taxon>Parachela</taxon>
        <taxon>Hypsibioidea</taxon>
        <taxon>Ramazzottiidae</taxon>
        <taxon>Ramazzottius</taxon>
    </lineage>
</organism>
<dbReference type="PROSITE" id="PS00139">
    <property type="entry name" value="THIOL_PROTEASE_CYS"/>
    <property type="match status" value="1"/>
</dbReference>
<dbReference type="STRING" id="947166.A0A1D1VAB3"/>
<feature type="compositionally biased region" description="Polar residues" evidence="13">
    <location>
        <begin position="124"/>
        <end position="133"/>
    </location>
</feature>
<dbReference type="PROSITE" id="PS50199">
    <property type="entry name" value="ZF_RANBP2_2"/>
    <property type="match status" value="2"/>
</dbReference>
<evidence type="ECO:0000256" key="6">
    <source>
        <dbReference type="ARBA" id="ARBA00022771"/>
    </source>
</evidence>
<dbReference type="InterPro" id="IPR022684">
    <property type="entry name" value="Calpain_cysteine_protease"/>
</dbReference>
<evidence type="ECO:0000256" key="13">
    <source>
        <dbReference type="SAM" id="MobiDB-lite"/>
    </source>
</evidence>
<protein>
    <recommendedName>
        <fullName evidence="18">Calpain catalytic domain-containing protein</fullName>
    </recommendedName>
</protein>
<dbReference type="InterPro" id="IPR000169">
    <property type="entry name" value="Pept_cys_AS"/>
</dbReference>
<comment type="caution">
    <text evidence="16">The sequence shown here is derived from an EMBL/GenBank/DDBJ whole genome shotgun (WGS) entry which is preliminary data.</text>
</comment>
<accession>A0A1D1VAB3</accession>
<evidence type="ECO:0000256" key="4">
    <source>
        <dbReference type="ARBA" id="ARBA00022723"/>
    </source>
</evidence>
<dbReference type="PANTHER" id="PTHR10183">
    <property type="entry name" value="CALPAIN"/>
    <property type="match status" value="1"/>
</dbReference>
<dbReference type="SMART" id="SM00230">
    <property type="entry name" value="CysPc"/>
    <property type="match status" value="1"/>
</dbReference>
<dbReference type="Gene3D" id="3.90.70.10">
    <property type="entry name" value="Cysteine proteinases"/>
    <property type="match status" value="1"/>
</dbReference>
<feature type="domain" description="RanBP2-type" evidence="14">
    <location>
        <begin position="214"/>
        <end position="243"/>
    </location>
</feature>
<dbReference type="InterPro" id="IPR001300">
    <property type="entry name" value="Peptidase_C2_calpain_cat"/>
</dbReference>
<feature type="region of interest" description="Disordered" evidence="13">
    <location>
        <begin position="124"/>
        <end position="143"/>
    </location>
</feature>
<dbReference type="PANTHER" id="PTHR10183:SF382">
    <property type="entry name" value="CALPAIN-15"/>
    <property type="match status" value="1"/>
</dbReference>
<evidence type="ECO:0000256" key="11">
    <source>
        <dbReference type="PROSITE-ProRule" id="PRU00239"/>
    </source>
</evidence>
<dbReference type="PROSITE" id="PS50203">
    <property type="entry name" value="CALPAIN_CAT"/>
    <property type="match status" value="1"/>
</dbReference>
<dbReference type="OrthoDB" id="424753at2759"/>
<evidence type="ECO:0008006" key="18">
    <source>
        <dbReference type="Google" id="ProtNLM"/>
    </source>
</evidence>
<dbReference type="SUPFAM" id="SSF90209">
    <property type="entry name" value="Ran binding protein zinc finger-like"/>
    <property type="match status" value="1"/>
</dbReference>
<evidence type="ECO:0000256" key="9">
    <source>
        <dbReference type="ARBA" id="ARBA00022833"/>
    </source>
</evidence>
<dbReference type="Proteomes" id="UP000186922">
    <property type="component" value="Unassembled WGS sequence"/>
</dbReference>
<dbReference type="AlphaFoldDB" id="A0A1D1VAB3"/>
<keyword evidence="4" id="KW-0479">Metal-binding</keyword>
<keyword evidence="5" id="KW-0677">Repeat</keyword>
<dbReference type="CDD" id="cd00044">
    <property type="entry name" value="CysPc"/>
    <property type="match status" value="1"/>
</dbReference>
<evidence type="ECO:0000256" key="12">
    <source>
        <dbReference type="PROSITE-ProRule" id="PRU00322"/>
    </source>
</evidence>
<name>A0A1D1VAB3_RAMVA</name>
<reference evidence="16 17" key="1">
    <citation type="journal article" date="2016" name="Nat. Commun.">
        <title>Extremotolerant tardigrade genome and improved radiotolerance of human cultured cells by tardigrade-unique protein.</title>
        <authorList>
            <person name="Hashimoto T."/>
            <person name="Horikawa D.D."/>
            <person name="Saito Y."/>
            <person name="Kuwahara H."/>
            <person name="Kozuka-Hata H."/>
            <person name="Shin-I T."/>
            <person name="Minakuchi Y."/>
            <person name="Ohishi K."/>
            <person name="Motoyama A."/>
            <person name="Aizu T."/>
            <person name="Enomoto A."/>
            <person name="Kondo K."/>
            <person name="Tanaka S."/>
            <person name="Hara Y."/>
            <person name="Koshikawa S."/>
            <person name="Sagara H."/>
            <person name="Miura T."/>
            <person name="Yokobori S."/>
            <person name="Miyagawa K."/>
            <person name="Suzuki Y."/>
            <person name="Kubo T."/>
            <person name="Oyama M."/>
            <person name="Kohara Y."/>
            <person name="Fujiyama A."/>
            <person name="Arakawa K."/>
            <person name="Katayama T."/>
            <person name="Toyoda A."/>
            <person name="Kunieda T."/>
        </authorList>
    </citation>
    <scope>NUCLEOTIDE SEQUENCE [LARGE SCALE GENOMIC DNA]</scope>
    <source>
        <strain evidence="16 17">YOKOZUNA-1</strain>
    </source>
</reference>
<dbReference type="PROSITE" id="PS01358">
    <property type="entry name" value="ZF_RANBP2_1"/>
    <property type="match status" value="1"/>
</dbReference>
<dbReference type="SUPFAM" id="SSF54001">
    <property type="entry name" value="Cysteine proteinases"/>
    <property type="match status" value="1"/>
</dbReference>
<dbReference type="EMBL" id="BDGG01000004">
    <property type="protein sequence ID" value="GAU98581.1"/>
    <property type="molecule type" value="Genomic_DNA"/>
</dbReference>
<dbReference type="InterPro" id="IPR036443">
    <property type="entry name" value="Znf_RanBP2_sf"/>
</dbReference>
<keyword evidence="7" id="KW-0378">Hydrolase</keyword>
<evidence type="ECO:0000256" key="7">
    <source>
        <dbReference type="ARBA" id="ARBA00022801"/>
    </source>
</evidence>
<evidence type="ECO:0000256" key="3">
    <source>
        <dbReference type="ARBA" id="ARBA00022670"/>
    </source>
</evidence>